<feature type="domain" description="Transposase for insertion sequence element IS21-like C-terminal" evidence="1">
    <location>
        <begin position="2"/>
        <end position="60"/>
    </location>
</feature>
<gene>
    <name evidence="2" type="ORF">ACFOYW_18540</name>
</gene>
<comment type="caution">
    <text evidence="2">The sequence shown here is derived from an EMBL/GenBank/DDBJ whole genome shotgun (WGS) entry which is preliminary data.</text>
</comment>
<dbReference type="Pfam" id="PF22483">
    <property type="entry name" value="Mu-transpos_C_2"/>
    <property type="match status" value="1"/>
</dbReference>
<evidence type="ECO:0000313" key="3">
    <source>
        <dbReference type="Proteomes" id="UP001595900"/>
    </source>
</evidence>
<dbReference type="EMBL" id="JBHSCN010000023">
    <property type="protein sequence ID" value="MFC4245370.1"/>
    <property type="molecule type" value="Genomic_DNA"/>
</dbReference>
<dbReference type="RefSeq" id="WP_390232558.1">
    <property type="nucleotide sequence ID" value="NZ_JBHSCN010000023.1"/>
</dbReference>
<evidence type="ECO:0000259" key="1">
    <source>
        <dbReference type="Pfam" id="PF22483"/>
    </source>
</evidence>
<evidence type="ECO:0000313" key="2">
    <source>
        <dbReference type="EMBL" id="MFC4245370.1"/>
    </source>
</evidence>
<reference evidence="3" key="1">
    <citation type="journal article" date="2019" name="Int. J. Syst. Evol. Microbiol.">
        <title>The Global Catalogue of Microorganisms (GCM) 10K type strain sequencing project: providing services to taxonomists for standard genome sequencing and annotation.</title>
        <authorList>
            <consortium name="The Broad Institute Genomics Platform"/>
            <consortium name="The Broad Institute Genome Sequencing Center for Infectious Disease"/>
            <person name="Wu L."/>
            <person name="Ma J."/>
        </authorList>
    </citation>
    <scope>NUCLEOTIDE SEQUENCE [LARGE SCALE GENOMIC DNA]</scope>
    <source>
        <strain evidence="3">CGMCC 1.10363</strain>
    </source>
</reference>
<accession>A0ABV8QAN8</accession>
<dbReference type="InterPro" id="IPR054353">
    <property type="entry name" value="IstA-like_C"/>
</dbReference>
<proteinExistence type="predicted"/>
<protein>
    <recommendedName>
        <fullName evidence="1">Transposase for insertion sequence element IS21-like C-terminal domain-containing protein</fullName>
    </recommendedName>
</protein>
<name>A0ABV8QAN8_9MICO</name>
<organism evidence="2 3">
    <name type="scientific">Gryllotalpicola reticulitermitis</name>
    <dbReference type="NCBI Taxonomy" id="1184153"/>
    <lineage>
        <taxon>Bacteria</taxon>
        <taxon>Bacillati</taxon>
        <taxon>Actinomycetota</taxon>
        <taxon>Actinomycetes</taxon>
        <taxon>Micrococcales</taxon>
        <taxon>Microbacteriaceae</taxon>
        <taxon>Gryllotalpicola</taxon>
    </lineage>
</organism>
<keyword evidence="3" id="KW-1185">Reference proteome</keyword>
<dbReference type="Proteomes" id="UP001595900">
    <property type="component" value="Unassembled WGS sequence"/>
</dbReference>
<sequence length="103" mass="11645">MRLDRDYYMRLAPSDYSVDPHTIGRMVEVAADLERVRVRLEGLVIADHARIWARGMTITDPTHVAAARGLRQRLQQLRPAPGDDLTRDLADYDRAFGLTGEVA</sequence>